<dbReference type="InterPro" id="IPR010921">
    <property type="entry name" value="Trp_repressor/repl_initiator"/>
</dbReference>
<evidence type="ECO:0000256" key="2">
    <source>
        <dbReference type="SAM" id="MobiDB-lite"/>
    </source>
</evidence>
<feature type="domain" description="Insertion element IS150 protein InsJ-like helix-turn-helix" evidence="3">
    <location>
        <begin position="134"/>
        <end position="184"/>
    </location>
</feature>
<dbReference type="InterPro" id="IPR052057">
    <property type="entry name" value="IS150/IS1296_orfA-like"/>
</dbReference>
<proteinExistence type="inferred from homology"/>
<feature type="compositionally biased region" description="Basic and acidic residues" evidence="2">
    <location>
        <begin position="179"/>
        <end position="196"/>
    </location>
</feature>
<gene>
    <name evidence="4" type="ORF">ACFFK0_30580</name>
</gene>
<sequence>FFMSKINEYCGIEKLAILKELKTGQGSLSGIACKYSISVSTLKEWRRRYEFYGIEGLELRVENKSYSSEIKLQAVQDYLSGKYSQNEVIRTYRIASRTQLRDWIRKYNSHSGLRPYKNGGAAAMTKGRTTTWEERINIVLYCLANNRDYQKTVSQFQVSYQQVYQWVKKYEASGQDALQDGRGRTKAPEELTKADQQKLAMKKLEYENERLRAENALLKKLQELERRRR</sequence>
<evidence type="ECO:0000259" key="3">
    <source>
        <dbReference type="Pfam" id="PF13518"/>
    </source>
</evidence>
<dbReference type="PANTHER" id="PTHR33795">
    <property type="entry name" value="INSERTION ELEMENT IS150 PROTEIN INSJ"/>
    <property type="match status" value="1"/>
</dbReference>
<reference evidence="4 5" key="1">
    <citation type="submission" date="2024-09" db="EMBL/GenBank/DDBJ databases">
        <authorList>
            <person name="Sun Q."/>
            <person name="Mori K."/>
        </authorList>
    </citation>
    <scope>NUCLEOTIDE SEQUENCE [LARGE SCALE GENOMIC DNA]</scope>
    <source>
        <strain evidence="4 5">CCM 7759</strain>
    </source>
</reference>
<dbReference type="InterPro" id="IPR036388">
    <property type="entry name" value="WH-like_DNA-bd_sf"/>
</dbReference>
<dbReference type="Pfam" id="PF13518">
    <property type="entry name" value="HTH_28"/>
    <property type="match status" value="3"/>
</dbReference>
<comment type="caution">
    <text evidence="4">The sequence shown here is derived from an EMBL/GenBank/DDBJ whole genome shotgun (WGS) entry which is preliminary data.</text>
</comment>
<evidence type="ECO:0000313" key="4">
    <source>
        <dbReference type="EMBL" id="MFC0216748.1"/>
    </source>
</evidence>
<organism evidence="4 5">
    <name type="scientific">Paenibacillus chartarius</name>
    <dbReference type="NCBI Taxonomy" id="747481"/>
    <lineage>
        <taxon>Bacteria</taxon>
        <taxon>Bacillati</taxon>
        <taxon>Bacillota</taxon>
        <taxon>Bacilli</taxon>
        <taxon>Bacillales</taxon>
        <taxon>Paenibacillaceae</taxon>
        <taxon>Paenibacillus</taxon>
    </lineage>
</organism>
<feature type="non-terminal residue" evidence="4">
    <location>
        <position position="1"/>
    </location>
</feature>
<dbReference type="InterPro" id="IPR055247">
    <property type="entry name" value="InsJ-like_HTH"/>
</dbReference>
<dbReference type="SUPFAM" id="SSF48295">
    <property type="entry name" value="TrpR-like"/>
    <property type="match status" value="3"/>
</dbReference>
<accession>A0ABV6DVQ0</accession>
<protein>
    <submittedName>
        <fullName evidence="4">Transposase</fullName>
    </submittedName>
</protein>
<comment type="similarity">
    <text evidence="1">Belongs to the IS150/IS1296 orfA family.</text>
</comment>
<dbReference type="EMBL" id="JBHLWN010000127">
    <property type="protein sequence ID" value="MFC0216748.1"/>
    <property type="molecule type" value="Genomic_DNA"/>
</dbReference>
<name>A0ABV6DVQ0_9BACL</name>
<evidence type="ECO:0000313" key="5">
    <source>
        <dbReference type="Proteomes" id="UP001589776"/>
    </source>
</evidence>
<feature type="domain" description="Insertion element IS150 protein InsJ-like helix-turn-helix" evidence="3">
    <location>
        <begin position="71"/>
        <end position="110"/>
    </location>
</feature>
<dbReference type="Proteomes" id="UP001589776">
    <property type="component" value="Unassembled WGS sequence"/>
</dbReference>
<dbReference type="Gene3D" id="1.10.10.10">
    <property type="entry name" value="Winged helix-like DNA-binding domain superfamily/Winged helix DNA-binding domain"/>
    <property type="match status" value="3"/>
</dbReference>
<feature type="domain" description="Insertion element IS150 protein InsJ-like helix-turn-helix" evidence="3">
    <location>
        <begin position="13"/>
        <end position="57"/>
    </location>
</feature>
<dbReference type="PANTHER" id="PTHR33795:SF1">
    <property type="entry name" value="INSERTION ELEMENT IS150 PROTEIN INSJ"/>
    <property type="match status" value="1"/>
</dbReference>
<feature type="region of interest" description="Disordered" evidence="2">
    <location>
        <begin position="177"/>
        <end position="196"/>
    </location>
</feature>
<keyword evidence="5" id="KW-1185">Reference proteome</keyword>
<evidence type="ECO:0000256" key="1">
    <source>
        <dbReference type="ARBA" id="ARBA00038232"/>
    </source>
</evidence>
<dbReference type="RefSeq" id="WP_377475242.1">
    <property type="nucleotide sequence ID" value="NZ_JBHLWN010000127.1"/>
</dbReference>